<feature type="region of interest" description="Disordered" evidence="1">
    <location>
        <begin position="1"/>
        <end position="70"/>
    </location>
</feature>
<feature type="compositionally biased region" description="Pro residues" evidence="1">
    <location>
        <begin position="12"/>
        <end position="33"/>
    </location>
</feature>
<keyword evidence="2" id="KW-1133">Transmembrane helix</keyword>
<name>A0A3Q9UWF7_9MICO</name>
<dbReference type="EMBL" id="CP028137">
    <property type="protein sequence ID" value="AZZ50782.1"/>
    <property type="molecule type" value="Genomic_DNA"/>
</dbReference>
<accession>A0A3Q9UWF7</accession>
<dbReference type="InterPro" id="IPR025241">
    <property type="entry name" value="DUF4190"/>
</dbReference>
<reference evidence="4 5" key="1">
    <citation type="submission" date="2018-03" db="EMBL/GenBank/DDBJ databases">
        <title>Bacteriophage NCPPB3778 and a type I-E CRISPR drive the evolution of the US Biological Select Agent, Rathayibacter toxicus.</title>
        <authorList>
            <person name="Davis E.W.II."/>
            <person name="Tabima J.F."/>
            <person name="Weisberg A.J."/>
            <person name="Dantas Lopes L."/>
            <person name="Wiseman M.S."/>
            <person name="Wiseman M.S."/>
            <person name="Pupko T."/>
            <person name="Belcher M.S."/>
            <person name="Sechler A.J."/>
            <person name="Tancos M.A."/>
            <person name="Schroeder B.K."/>
            <person name="Murray T.D."/>
            <person name="Luster D.G."/>
            <person name="Schneider W.L."/>
            <person name="Rogers E."/>
            <person name="Andreote F.D."/>
            <person name="Grunwald N.J."/>
            <person name="Putnam M.L."/>
            <person name="Chang J.H."/>
        </authorList>
    </citation>
    <scope>NUCLEOTIDE SEQUENCE [LARGE SCALE GENOMIC DNA]</scope>
    <source>
        <strain evidence="4 5">DSM 15932</strain>
    </source>
</reference>
<evidence type="ECO:0000313" key="4">
    <source>
        <dbReference type="EMBL" id="AZZ50782.1"/>
    </source>
</evidence>
<dbReference type="RefSeq" id="WP_127885930.1">
    <property type="nucleotide sequence ID" value="NZ_CP028137.1"/>
</dbReference>
<proteinExistence type="predicted"/>
<keyword evidence="2" id="KW-0812">Transmembrane</keyword>
<feature type="transmembrane region" description="Helical" evidence="2">
    <location>
        <begin position="77"/>
        <end position="102"/>
    </location>
</feature>
<evidence type="ECO:0000259" key="3">
    <source>
        <dbReference type="Pfam" id="PF13828"/>
    </source>
</evidence>
<evidence type="ECO:0000256" key="1">
    <source>
        <dbReference type="SAM" id="MobiDB-lite"/>
    </source>
</evidence>
<keyword evidence="2" id="KW-0472">Membrane</keyword>
<evidence type="ECO:0000313" key="5">
    <source>
        <dbReference type="Proteomes" id="UP000285317"/>
    </source>
</evidence>
<dbReference type="Proteomes" id="UP000285317">
    <property type="component" value="Chromosome"/>
</dbReference>
<dbReference type="Pfam" id="PF13828">
    <property type="entry name" value="DUF4190"/>
    <property type="match status" value="1"/>
</dbReference>
<protein>
    <recommendedName>
        <fullName evidence="3">DUF4190 domain-containing protein</fullName>
    </recommendedName>
</protein>
<gene>
    <name evidence="4" type="ORF">C1I64_01035</name>
</gene>
<evidence type="ECO:0000256" key="2">
    <source>
        <dbReference type="SAM" id="Phobius"/>
    </source>
</evidence>
<dbReference type="AlphaFoldDB" id="A0A3Q9UWF7"/>
<feature type="transmembrane region" description="Helical" evidence="2">
    <location>
        <begin position="114"/>
        <end position="139"/>
    </location>
</feature>
<dbReference type="KEGG" id="rfs:C1I64_01035"/>
<organism evidence="4 5">
    <name type="scientific">Rathayibacter festucae DSM 15932</name>
    <dbReference type="NCBI Taxonomy" id="1328866"/>
    <lineage>
        <taxon>Bacteria</taxon>
        <taxon>Bacillati</taxon>
        <taxon>Actinomycetota</taxon>
        <taxon>Actinomycetes</taxon>
        <taxon>Micrococcales</taxon>
        <taxon>Microbacteriaceae</taxon>
        <taxon>Rathayibacter</taxon>
    </lineage>
</organism>
<feature type="domain" description="DUF4190" evidence="3">
    <location>
        <begin position="77"/>
        <end position="131"/>
    </location>
</feature>
<sequence>MNDESTGNPAPGSVPPPPPRYAPPSGAPSPASAPPAAGAASGWTGEAVPPGAPSGQEAFDGSAHPGAPAPRPPLNGLAVAALICGILGLAPAAIVLGHVGFAQARRSGQRGRGLAIAGFLLGYLALVLLLVGALAYSAFVGGLRTDGYLPA</sequence>